<keyword evidence="1" id="KW-0812">Transmembrane</keyword>
<evidence type="ECO:0000313" key="2">
    <source>
        <dbReference type="EMBL" id="AYV86154.1"/>
    </source>
</evidence>
<feature type="transmembrane region" description="Helical" evidence="1">
    <location>
        <begin position="153"/>
        <end position="172"/>
    </location>
</feature>
<keyword evidence="1" id="KW-0472">Membrane</keyword>
<gene>
    <name evidence="2" type="ORF">Solumvirus1_29</name>
</gene>
<feature type="transmembrane region" description="Helical" evidence="1">
    <location>
        <begin position="31"/>
        <end position="51"/>
    </location>
</feature>
<feature type="transmembrane region" description="Helical" evidence="1">
    <location>
        <begin position="90"/>
        <end position="111"/>
    </location>
</feature>
<sequence length="188" mass="21044">MSTVEIVSTAKSNDTSLTSSSISPQNKTSNIIFYCYMIGIVLWLLIIYFLQLYKGADLIVWLLLLIPIIVLGVGAYNSRRLSPGDIDKTSSTATILSVGFVITVPLLVWAGNNSKDRSKFVKIIIFALILALLTLLDFWVHPEYIPIVKHSKSILLTFFVVLVIFGFYGYFLEKSSGYFTSRETTNVI</sequence>
<accession>A0A3G5AHT8</accession>
<organism evidence="2">
    <name type="scientific">Solumvirus sp</name>
    <dbReference type="NCBI Taxonomy" id="2487773"/>
    <lineage>
        <taxon>Viruses</taxon>
        <taxon>Pithoviruses</taxon>
    </lineage>
</organism>
<dbReference type="EMBL" id="MK072498">
    <property type="protein sequence ID" value="AYV86154.1"/>
    <property type="molecule type" value="Genomic_DNA"/>
</dbReference>
<evidence type="ECO:0000256" key="1">
    <source>
        <dbReference type="SAM" id="Phobius"/>
    </source>
</evidence>
<reference evidence="2" key="1">
    <citation type="submission" date="2018-10" db="EMBL/GenBank/DDBJ databases">
        <title>Hidden diversity of soil giant viruses.</title>
        <authorList>
            <person name="Schulz F."/>
            <person name="Alteio L."/>
            <person name="Goudeau D."/>
            <person name="Ryan E.M."/>
            <person name="Malmstrom R.R."/>
            <person name="Blanchard J."/>
            <person name="Woyke T."/>
        </authorList>
    </citation>
    <scope>NUCLEOTIDE SEQUENCE</scope>
    <source>
        <strain evidence="2">SMV1</strain>
    </source>
</reference>
<protein>
    <submittedName>
        <fullName evidence="2">Uncharacterized protein</fullName>
    </submittedName>
</protein>
<keyword evidence="1" id="KW-1133">Transmembrane helix</keyword>
<feature type="transmembrane region" description="Helical" evidence="1">
    <location>
        <begin position="123"/>
        <end position="141"/>
    </location>
</feature>
<feature type="transmembrane region" description="Helical" evidence="1">
    <location>
        <begin position="58"/>
        <end position="78"/>
    </location>
</feature>
<proteinExistence type="predicted"/>
<name>A0A3G5AHT8_9VIRU</name>